<sequence length="137" mass="15616">MAFNTLTIFYDGECPLCCMEMDKLKTLDAKGRIDLVDLHTAGFEFHCLGIEKATAMRMLHGLYKGEVLTALDVTHKAWQLVGRGFWVAPLQWPVVKQVAHGVYLGFAKYRHPISNFFHKRFGIGKPHCEDGVCYRKL</sequence>
<reference evidence="1" key="1">
    <citation type="journal article" date="2014" name="Int. J. Syst. Evol. Microbiol.">
        <title>Complete genome sequence of Corynebacterium casei LMG S-19264T (=DSM 44701T), isolated from a smear-ripened cheese.</title>
        <authorList>
            <consortium name="US DOE Joint Genome Institute (JGI-PGF)"/>
            <person name="Walter F."/>
            <person name="Albersmeier A."/>
            <person name="Kalinowski J."/>
            <person name="Ruckert C."/>
        </authorList>
    </citation>
    <scope>NUCLEOTIDE SEQUENCE</scope>
    <source>
        <strain evidence="1">NBRC 101628</strain>
    </source>
</reference>
<dbReference type="GO" id="GO:0051301">
    <property type="term" value="P:cell division"/>
    <property type="evidence" value="ECO:0007669"/>
    <property type="project" value="UniProtKB-KW"/>
</dbReference>
<name>A0AA37RY94_9GAMM</name>
<keyword evidence="1" id="KW-0131">Cell cycle</keyword>
<dbReference type="GO" id="GO:0015035">
    <property type="term" value="F:protein-disulfide reductase activity"/>
    <property type="evidence" value="ECO:0007669"/>
    <property type="project" value="InterPro"/>
</dbReference>
<organism evidence="1 2">
    <name type="scientific">Paraferrimonas sedimenticola</name>
    <dbReference type="NCBI Taxonomy" id="375674"/>
    <lineage>
        <taxon>Bacteria</taxon>
        <taxon>Pseudomonadati</taxon>
        <taxon>Pseudomonadota</taxon>
        <taxon>Gammaproteobacteria</taxon>
        <taxon>Alteromonadales</taxon>
        <taxon>Ferrimonadaceae</taxon>
        <taxon>Paraferrimonas</taxon>
    </lineage>
</organism>
<keyword evidence="2" id="KW-1185">Reference proteome</keyword>
<protein>
    <submittedName>
        <fullName evidence="1">Cell division protein</fullName>
    </submittedName>
</protein>
<dbReference type="InterPro" id="IPR044691">
    <property type="entry name" value="DCC1_Trx"/>
</dbReference>
<dbReference type="Pfam" id="PF04134">
    <property type="entry name" value="DCC1-like"/>
    <property type="match status" value="1"/>
</dbReference>
<dbReference type="AlphaFoldDB" id="A0AA37RY94"/>
<dbReference type="EMBL" id="BSNC01000005">
    <property type="protein sequence ID" value="GLP96977.1"/>
    <property type="molecule type" value="Genomic_DNA"/>
</dbReference>
<evidence type="ECO:0000313" key="2">
    <source>
        <dbReference type="Proteomes" id="UP001161422"/>
    </source>
</evidence>
<dbReference type="PANTHER" id="PTHR34290">
    <property type="entry name" value="SI:CH73-390P7.2"/>
    <property type="match status" value="1"/>
</dbReference>
<reference evidence="1" key="2">
    <citation type="submission" date="2023-01" db="EMBL/GenBank/DDBJ databases">
        <title>Draft genome sequence of Paraferrimonas sedimenticola strain NBRC 101628.</title>
        <authorList>
            <person name="Sun Q."/>
            <person name="Mori K."/>
        </authorList>
    </citation>
    <scope>NUCLEOTIDE SEQUENCE</scope>
    <source>
        <strain evidence="1">NBRC 101628</strain>
    </source>
</reference>
<gene>
    <name evidence="1" type="ORF">GCM10007895_22830</name>
</gene>
<dbReference type="Proteomes" id="UP001161422">
    <property type="component" value="Unassembled WGS sequence"/>
</dbReference>
<dbReference type="InterPro" id="IPR007263">
    <property type="entry name" value="DCC1-like"/>
</dbReference>
<dbReference type="RefSeq" id="WP_095504284.1">
    <property type="nucleotide sequence ID" value="NZ_BSNC01000005.1"/>
</dbReference>
<dbReference type="PANTHER" id="PTHR34290:SF2">
    <property type="entry name" value="OS04G0668800 PROTEIN"/>
    <property type="match status" value="1"/>
</dbReference>
<proteinExistence type="predicted"/>
<keyword evidence="1" id="KW-0132">Cell division</keyword>
<evidence type="ECO:0000313" key="1">
    <source>
        <dbReference type="EMBL" id="GLP96977.1"/>
    </source>
</evidence>
<comment type="caution">
    <text evidence="1">The sequence shown here is derived from an EMBL/GenBank/DDBJ whole genome shotgun (WGS) entry which is preliminary data.</text>
</comment>
<accession>A0AA37RY94</accession>